<feature type="compositionally biased region" description="Basic and acidic residues" evidence="1">
    <location>
        <begin position="170"/>
        <end position="181"/>
    </location>
</feature>
<feature type="chain" id="PRO_5032499259" description="Secreted protein" evidence="2">
    <location>
        <begin position="23"/>
        <end position="700"/>
    </location>
</feature>
<keyword evidence="4" id="KW-1185">Reference proteome</keyword>
<dbReference type="RefSeq" id="WP_160380759.1">
    <property type="nucleotide sequence ID" value="NZ_WNXQ01000001.1"/>
</dbReference>
<name>A0A844WD03_9RHOB</name>
<dbReference type="Proteomes" id="UP000443843">
    <property type="component" value="Unassembled WGS sequence"/>
</dbReference>
<evidence type="ECO:0008006" key="5">
    <source>
        <dbReference type="Google" id="ProtNLM"/>
    </source>
</evidence>
<feature type="region of interest" description="Disordered" evidence="1">
    <location>
        <begin position="609"/>
        <end position="700"/>
    </location>
</feature>
<sequence length="700" mass="74717">MKPVALTLVWLLALFGPQAAMSAPIEVRTGDHDGFTRVVFYLLKGERLRVTANSGRILVRRTEAGGFDTSGIFDRITRARVSSATASDRSMELRLACDCAILREFDQGGVKVIDIGQGSTGQKAANQLSFGTAVASDSPDASRHLMGLERSARSLTFPDRSDPTQVAGETVRDPMPHRPGDGDIESPAATPISHNKLLDELRSDLMARLTDATNRGLLVPESLPNDRHAGESGISATPLDRAILPQPEHSTETDEAAARCGDPVHNPLLHFDSDVNFRDVLAEKRSEVTDDLEDSDTSRKALARVYANFGFGIEAISVLDTLRHPDREAAALRQLAAIVDGEPMTGNEELLKSLACDPSFGVWSAIAGNGIATLDEGTFSDLMSGLAILARPLRNALYERLRAELLASGKTDRLAQLSRMMEQRAAGSDQTVTSPARDAHAPSPGVPQHMASTSEPGPLAADIEGELQSGANPDLQKIELLDSYALQERGTEEASRLTYLAMLARARRGDLRQVIEDLPKAMEFYDSFGSADVISPIVAAALETAEAGQSLWFISALQTIFADNPDAEISALLNREAAQLGMPGLTAASGGHAQEQATDRLAGLPLKTTQHETGSIPPSLDNVASDQPNSDTARMPTRVSEPQPVGEGTRAPSRAEGPGRVSTTVATGLELADTSLGLREGIANRLRSRVPDPPQAAPRP</sequence>
<feature type="compositionally biased region" description="Pro residues" evidence="1">
    <location>
        <begin position="691"/>
        <end position="700"/>
    </location>
</feature>
<evidence type="ECO:0000313" key="4">
    <source>
        <dbReference type="Proteomes" id="UP000443843"/>
    </source>
</evidence>
<dbReference type="AlphaFoldDB" id="A0A844WD03"/>
<protein>
    <recommendedName>
        <fullName evidence="5">Secreted protein</fullName>
    </recommendedName>
</protein>
<accession>A0A844WD03</accession>
<gene>
    <name evidence="3" type="ORF">GLS40_01125</name>
</gene>
<organism evidence="3 4">
    <name type="scientific">Pseudooceanicola pacificus</name>
    <dbReference type="NCBI Taxonomy" id="2676438"/>
    <lineage>
        <taxon>Bacteria</taxon>
        <taxon>Pseudomonadati</taxon>
        <taxon>Pseudomonadota</taxon>
        <taxon>Alphaproteobacteria</taxon>
        <taxon>Rhodobacterales</taxon>
        <taxon>Paracoccaceae</taxon>
        <taxon>Pseudooceanicola</taxon>
    </lineage>
</organism>
<reference evidence="3 4" key="1">
    <citation type="submission" date="2019-11" db="EMBL/GenBank/DDBJ databases">
        <title>Pseudooceanicola pacifica sp. nov., isolated from deep-sea sediment of the Pacific Ocean.</title>
        <authorList>
            <person name="Lyu L."/>
        </authorList>
    </citation>
    <scope>NUCLEOTIDE SEQUENCE [LARGE SCALE GENOMIC DNA]</scope>
    <source>
        <strain evidence="3 4">216_PA32_1</strain>
    </source>
</reference>
<feature type="signal peptide" evidence="2">
    <location>
        <begin position="1"/>
        <end position="22"/>
    </location>
</feature>
<feature type="compositionally biased region" description="Polar residues" evidence="1">
    <location>
        <begin position="622"/>
        <end position="632"/>
    </location>
</feature>
<dbReference type="EMBL" id="WNXQ01000001">
    <property type="protein sequence ID" value="MWB76619.1"/>
    <property type="molecule type" value="Genomic_DNA"/>
</dbReference>
<proteinExistence type="predicted"/>
<feature type="region of interest" description="Disordered" evidence="1">
    <location>
        <begin position="421"/>
        <end position="461"/>
    </location>
</feature>
<evidence type="ECO:0000256" key="1">
    <source>
        <dbReference type="SAM" id="MobiDB-lite"/>
    </source>
</evidence>
<keyword evidence="2" id="KW-0732">Signal</keyword>
<evidence type="ECO:0000313" key="3">
    <source>
        <dbReference type="EMBL" id="MWB76619.1"/>
    </source>
</evidence>
<evidence type="ECO:0000256" key="2">
    <source>
        <dbReference type="SAM" id="SignalP"/>
    </source>
</evidence>
<comment type="caution">
    <text evidence="3">The sequence shown here is derived from an EMBL/GenBank/DDBJ whole genome shotgun (WGS) entry which is preliminary data.</text>
</comment>
<feature type="region of interest" description="Disordered" evidence="1">
    <location>
        <begin position="155"/>
        <end position="190"/>
    </location>
</feature>